<dbReference type="EMBL" id="CM046117">
    <property type="protein sequence ID" value="KAI8436535.1"/>
    <property type="molecule type" value="Genomic_DNA"/>
</dbReference>
<dbReference type="Proteomes" id="UP001064048">
    <property type="component" value="Chromosome 17"/>
</dbReference>
<keyword evidence="2" id="KW-1185">Reference proteome</keyword>
<proteinExistence type="predicted"/>
<organism evidence="1 2">
    <name type="scientific">Choristoneura fumiferana</name>
    <name type="common">Spruce budworm moth</name>
    <name type="synonym">Archips fumiferana</name>
    <dbReference type="NCBI Taxonomy" id="7141"/>
    <lineage>
        <taxon>Eukaryota</taxon>
        <taxon>Metazoa</taxon>
        <taxon>Ecdysozoa</taxon>
        <taxon>Arthropoda</taxon>
        <taxon>Hexapoda</taxon>
        <taxon>Insecta</taxon>
        <taxon>Pterygota</taxon>
        <taxon>Neoptera</taxon>
        <taxon>Endopterygota</taxon>
        <taxon>Lepidoptera</taxon>
        <taxon>Glossata</taxon>
        <taxon>Ditrysia</taxon>
        <taxon>Tortricoidea</taxon>
        <taxon>Tortricidae</taxon>
        <taxon>Tortricinae</taxon>
        <taxon>Choristoneura</taxon>
    </lineage>
</organism>
<protein>
    <submittedName>
        <fullName evidence="1">Uncharacterized protein</fullName>
    </submittedName>
</protein>
<gene>
    <name evidence="1" type="ORF">MSG28_010066</name>
</gene>
<name>A0ACC0KJT2_CHOFU</name>
<accession>A0ACC0KJT2</accession>
<evidence type="ECO:0000313" key="1">
    <source>
        <dbReference type="EMBL" id="KAI8436535.1"/>
    </source>
</evidence>
<comment type="caution">
    <text evidence="1">The sequence shown here is derived from an EMBL/GenBank/DDBJ whole genome shotgun (WGS) entry which is preliminary data.</text>
</comment>
<reference evidence="1 2" key="1">
    <citation type="journal article" date="2022" name="Genome Biol. Evol.">
        <title>The Spruce Budworm Genome: Reconstructing the Evolutionary History of Antifreeze Proteins.</title>
        <authorList>
            <person name="Beliveau C."/>
            <person name="Gagne P."/>
            <person name="Picq S."/>
            <person name="Vernygora O."/>
            <person name="Keeling C.I."/>
            <person name="Pinkney K."/>
            <person name="Doucet D."/>
            <person name="Wen F."/>
            <person name="Johnston J.S."/>
            <person name="Maaroufi H."/>
            <person name="Boyle B."/>
            <person name="Laroche J."/>
            <person name="Dewar K."/>
            <person name="Juretic N."/>
            <person name="Blackburn G."/>
            <person name="Nisole A."/>
            <person name="Brunet B."/>
            <person name="Brandao M."/>
            <person name="Lumley L."/>
            <person name="Duan J."/>
            <person name="Quan G."/>
            <person name="Lucarotti C.J."/>
            <person name="Roe A.D."/>
            <person name="Sperling F.A.H."/>
            <person name="Levesque R.C."/>
            <person name="Cusson M."/>
        </authorList>
    </citation>
    <scope>NUCLEOTIDE SEQUENCE [LARGE SCALE GENOMIC DNA]</scope>
    <source>
        <strain evidence="1">Glfc:IPQL:Cfum</strain>
    </source>
</reference>
<evidence type="ECO:0000313" key="2">
    <source>
        <dbReference type="Proteomes" id="UP001064048"/>
    </source>
</evidence>
<sequence>MLAVRFWHFAGRYRGTLASLARLVLGTASNENDYCTVEYYSSEKCKTMNFGPITSNGHIGGVILKPHVLMREFKNFSVNYRRKYTVLNITFSNIKWKTMKFRFEEARQNHCRNIVLSNEASFNDQSVLYYDCYWPESLESAGQSQILDFEASDDNVVNRGRYYFNVPSVQMLNPINELDWKPFVYLEILSDKIRLHVMAPPEQVNITSFNIKVMHEIKGVNCDEIVTNKTLSFKNHTDEVTFDYSLLGSPGSYYFVVMPLHDNCKGSVPCQTAESPRFTVSNNATTVNVCIASISALIVATLFAYYIVLRVLRRYWCRDYRLAMGHEIPAPTKVLVIYSPANRLHAECVTSFVNYLRAEFGFEIMYDGDISYTSDQDPYVWAVEAFKLATHVMYIVGPNEINNQYNNIYEKPIVSAHRNLDTLQLSLLKANRGTRNQKHIINVVFEHSNGPIPLETKHDKVFYLLKEWNKLIAYLSKNLLPKKQMVRTEKGRCLLEDLTKAKKLLNSSNFHV</sequence>